<evidence type="ECO:0000313" key="8">
    <source>
        <dbReference type="EMBL" id="KND01774.1"/>
    </source>
</evidence>
<keyword evidence="9" id="KW-1185">Reference proteome</keyword>
<reference evidence="8 9" key="1">
    <citation type="submission" date="2009-08" db="EMBL/GenBank/DDBJ databases">
        <title>The Genome Sequence of Spizellomyces punctatus strain DAOM BR117.</title>
        <authorList>
            <consortium name="The Broad Institute Genome Sequencing Platform"/>
            <person name="Russ C."/>
            <person name="Cuomo C."/>
            <person name="Shea T."/>
            <person name="Young S.K."/>
            <person name="Zeng Q."/>
            <person name="Koehrsen M."/>
            <person name="Haas B."/>
            <person name="Borodovsky M."/>
            <person name="Guigo R."/>
            <person name="Alvarado L."/>
            <person name="Berlin A."/>
            <person name="Bochicchio J."/>
            <person name="Borenstein D."/>
            <person name="Chapman S."/>
            <person name="Chen Z."/>
            <person name="Engels R."/>
            <person name="Freedman E."/>
            <person name="Gellesch M."/>
            <person name="Goldberg J."/>
            <person name="Griggs A."/>
            <person name="Gujja S."/>
            <person name="Heiman D."/>
            <person name="Hepburn T."/>
            <person name="Howarth C."/>
            <person name="Jen D."/>
            <person name="Larson L."/>
            <person name="Lewis B."/>
            <person name="Mehta T."/>
            <person name="Park D."/>
            <person name="Pearson M."/>
            <person name="Roberts A."/>
            <person name="Saif S."/>
            <person name="Shenoy N."/>
            <person name="Sisk P."/>
            <person name="Stolte C."/>
            <person name="Sykes S."/>
            <person name="Thomson T."/>
            <person name="Walk T."/>
            <person name="White J."/>
            <person name="Yandava C."/>
            <person name="Burger G."/>
            <person name="Gray M.W."/>
            <person name="Holland P.W.H."/>
            <person name="King N."/>
            <person name="Lang F.B.F."/>
            <person name="Roger A.J."/>
            <person name="Ruiz-Trillo I."/>
            <person name="Lander E."/>
            <person name="Nusbaum C."/>
        </authorList>
    </citation>
    <scope>NUCLEOTIDE SEQUENCE [LARGE SCALE GENOMIC DNA]</scope>
    <source>
        <strain evidence="8 9">DAOM BR117</strain>
    </source>
</reference>
<dbReference type="AlphaFoldDB" id="A0A0L0HLT5"/>
<dbReference type="EMBL" id="KQ257454">
    <property type="protein sequence ID" value="KND01774.1"/>
    <property type="molecule type" value="Genomic_DNA"/>
</dbReference>
<proteinExistence type="inferred from homology"/>
<dbReference type="FunCoup" id="A0A0L0HLT5">
    <property type="interactions" value="532"/>
</dbReference>
<dbReference type="STRING" id="645134.A0A0L0HLT5"/>
<evidence type="ECO:0000256" key="2">
    <source>
        <dbReference type="ARBA" id="ARBA00008320"/>
    </source>
</evidence>
<dbReference type="OMA" id="TRCRPYQ"/>
<dbReference type="PANTHER" id="PTHR12945:SF0">
    <property type="entry name" value="TRNA (ADENINE(58)-N(1))-METHYLTRANSFERASE NON-CATALYTIC SUBUNIT TRM6"/>
    <property type="match status" value="1"/>
</dbReference>
<dbReference type="InterPro" id="IPR017423">
    <property type="entry name" value="TRM6"/>
</dbReference>
<dbReference type="OrthoDB" id="10254665at2759"/>
<gene>
    <name evidence="8" type="ORF">SPPG_03566</name>
</gene>
<protein>
    <recommendedName>
        <fullName evidence="3">tRNA (adenine(58)-N(1))-methyltransferase non-catalytic subunit TRM6</fullName>
    </recommendedName>
    <alternativeName>
        <fullName evidence="6">tRNA(m1A58)-methyltransferase subunit TRM6</fullName>
    </alternativeName>
</protein>
<evidence type="ECO:0000256" key="7">
    <source>
        <dbReference type="SAM" id="MobiDB-lite"/>
    </source>
</evidence>
<dbReference type="eggNOG" id="KOG1416">
    <property type="taxonomic scope" value="Eukaryota"/>
</dbReference>
<dbReference type="GeneID" id="27687074"/>
<name>A0A0L0HLT5_SPIPD</name>
<dbReference type="Pfam" id="PF04189">
    <property type="entry name" value="Gcd10p"/>
    <property type="match status" value="1"/>
</dbReference>
<dbReference type="RefSeq" id="XP_016609813.1">
    <property type="nucleotide sequence ID" value="XM_016751829.1"/>
</dbReference>
<dbReference type="GO" id="GO:0030488">
    <property type="term" value="P:tRNA methylation"/>
    <property type="evidence" value="ECO:0007669"/>
    <property type="project" value="InterPro"/>
</dbReference>
<evidence type="ECO:0000256" key="4">
    <source>
        <dbReference type="ARBA" id="ARBA00022694"/>
    </source>
</evidence>
<dbReference type="GO" id="GO:0031515">
    <property type="term" value="C:tRNA (m1A) methyltransferase complex"/>
    <property type="evidence" value="ECO:0007669"/>
    <property type="project" value="InterPro"/>
</dbReference>
<evidence type="ECO:0000256" key="6">
    <source>
        <dbReference type="ARBA" id="ARBA00032319"/>
    </source>
</evidence>
<feature type="compositionally biased region" description="Basic and acidic residues" evidence="7">
    <location>
        <begin position="1"/>
        <end position="10"/>
    </location>
</feature>
<evidence type="ECO:0000256" key="3">
    <source>
        <dbReference type="ARBA" id="ARBA00021704"/>
    </source>
</evidence>
<feature type="region of interest" description="Disordered" evidence="7">
    <location>
        <begin position="1"/>
        <end position="29"/>
    </location>
</feature>
<dbReference type="VEuPathDB" id="FungiDB:SPPG_03566"/>
<evidence type="ECO:0000256" key="1">
    <source>
        <dbReference type="ARBA" id="ARBA00004123"/>
    </source>
</evidence>
<dbReference type="PANTHER" id="PTHR12945">
    <property type="entry name" value="TRANSLATION INITIATION FACTOR EIF3-RELATED"/>
    <property type="match status" value="1"/>
</dbReference>
<sequence>MVEMAEKMEVDTPETTQSETPEGVPNLPSALDIPDIVDDGAIIAENSWAIVQMPSDNTKLVQFKANSVVNLGKFGSFHAKDLFGYPFDMPYEVYGDKQVRPASMNIYALDAFDLETEEGTTNKDLVDRREAQKLSQVEIEQMKADSLKGQVPVENLIKTIVENSETFDKKTEFSKAKYIKRKQKKFSKVFTPRRPSARGLCEHFFKDNPRRICELRVDTLSQILTTGNVRSGARYLIVDEAGGLLTCALVERMQGRGEILQLHDHETNNVDLIKHLNLPPSIHNVLKSLPWTRLTPNDDEDMENMLIRTTDETRLDRLRHRILTTRAKRALLYAGGFDGLFIISQYDIKEIIETLSPYLAGSRPVVVYSPYKETMLESFLHLRNSRDFVNAQLTESWIREYQLPTAASGTHPLMRMSGSGGYILSAIRVIDCETHAATARRVRVKNGKVAEVKSTGEEGVEQEHA</sequence>
<dbReference type="Proteomes" id="UP000053201">
    <property type="component" value="Unassembled WGS sequence"/>
</dbReference>
<dbReference type="InParanoid" id="A0A0L0HLT5"/>
<organism evidence="8 9">
    <name type="scientific">Spizellomyces punctatus (strain DAOM BR117)</name>
    <dbReference type="NCBI Taxonomy" id="645134"/>
    <lineage>
        <taxon>Eukaryota</taxon>
        <taxon>Fungi</taxon>
        <taxon>Fungi incertae sedis</taxon>
        <taxon>Chytridiomycota</taxon>
        <taxon>Chytridiomycota incertae sedis</taxon>
        <taxon>Chytridiomycetes</taxon>
        <taxon>Spizellomycetales</taxon>
        <taxon>Spizellomycetaceae</taxon>
        <taxon>Spizellomyces</taxon>
    </lineage>
</organism>
<dbReference type="GO" id="GO:0005634">
    <property type="term" value="C:nucleus"/>
    <property type="evidence" value="ECO:0007669"/>
    <property type="project" value="UniProtKB-SubCell"/>
</dbReference>
<comment type="similarity">
    <text evidence="2">Belongs to the TRM6/GCD10 family.</text>
</comment>
<keyword evidence="5" id="KW-0539">Nucleus</keyword>
<accession>A0A0L0HLT5</accession>
<evidence type="ECO:0000256" key="5">
    <source>
        <dbReference type="ARBA" id="ARBA00023242"/>
    </source>
</evidence>
<evidence type="ECO:0000313" key="9">
    <source>
        <dbReference type="Proteomes" id="UP000053201"/>
    </source>
</evidence>
<keyword evidence="4" id="KW-0819">tRNA processing</keyword>
<comment type="subcellular location">
    <subcellularLocation>
        <location evidence="1">Nucleus</location>
    </subcellularLocation>
</comment>